<comment type="caution">
    <text evidence="1">The sequence shown here is derived from an EMBL/GenBank/DDBJ whole genome shotgun (WGS) entry which is preliminary data.</text>
</comment>
<gene>
    <name evidence="1" type="ORF">QUW02_09690</name>
</gene>
<proteinExistence type="predicted"/>
<reference evidence="1 2" key="1">
    <citation type="submission" date="2023-06" db="EMBL/GenBank/DDBJ databases">
        <authorList>
            <person name="Zeman M."/>
            <person name="Kubasova T."/>
            <person name="Jahodarova E."/>
            <person name="Nykrynova M."/>
            <person name="Rychlik I."/>
        </authorList>
    </citation>
    <scope>NUCLEOTIDE SEQUENCE [LARGE SCALE GENOMIC DNA]</scope>
    <source>
        <strain evidence="1 2">ET4</strain>
    </source>
</reference>
<accession>A0ABT7U6N8</accession>
<evidence type="ECO:0000313" key="1">
    <source>
        <dbReference type="EMBL" id="MDM8146190.1"/>
    </source>
</evidence>
<dbReference type="EMBL" id="JAUDCF010000024">
    <property type="protein sequence ID" value="MDM8146190.1"/>
    <property type="molecule type" value="Genomic_DNA"/>
</dbReference>
<evidence type="ECO:0000313" key="2">
    <source>
        <dbReference type="Proteomes" id="UP001228403"/>
    </source>
</evidence>
<name>A0ABT7U6N8_9BACE</name>
<keyword evidence="2" id="KW-1185">Reference proteome</keyword>
<dbReference type="Proteomes" id="UP001228403">
    <property type="component" value="Unassembled WGS sequence"/>
</dbReference>
<sequence length="48" mass="4876">METTAIFAPETVAGSCALSPVQESNGAPGSIIRNRISAELQTVGVMAV</sequence>
<organism evidence="1 2">
    <name type="scientific">Bacteroides eggerthii</name>
    <dbReference type="NCBI Taxonomy" id="28111"/>
    <lineage>
        <taxon>Bacteria</taxon>
        <taxon>Pseudomonadati</taxon>
        <taxon>Bacteroidota</taxon>
        <taxon>Bacteroidia</taxon>
        <taxon>Bacteroidales</taxon>
        <taxon>Bacteroidaceae</taxon>
        <taxon>Bacteroides</taxon>
    </lineage>
</organism>
<reference evidence="2" key="2">
    <citation type="submission" date="2023-07" db="EMBL/GenBank/DDBJ databases">
        <title>Identification and characterization of horizontal gene transfer across gut microbiota members of farm animals based on homology search.</title>
        <authorList>
            <person name="Schwarzerova J."/>
            <person name="Nykrynova M."/>
            <person name="Jureckova K."/>
            <person name="Cejkova D."/>
            <person name="Rychlik I."/>
        </authorList>
    </citation>
    <scope>NUCLEOTIDE SEQUENCE [LARGE SCALE GENOMIC DNA]</scope>
    <source>
        <strain evidence="2">ET4</strain>
    </source>
</reference>
<protein>
    <submittedName>
        <fullName evidence="1">Uncharacterized protein</fullName>
    </submittedName>
</protein>